<dbReference type="EMBL" id="CP016617">
    <property type="protein sequence ID" value="ANY82203.1"/>
    <property type="molecule type" value="Genomic_DNA"/>
</dbReference>
<sequence length="71" mass="7326">MLDEGRTDGIWNAIRVPDGADGDGSVPMIALKTAGTVTVEHPDLSRSGTRCKQMQAGAHGSRLGHCHAASG</sequence>
<accession>A0A1B2EQE0</accession>
<dbReference type="KEGG" id="moc:BB934_28090"/>
<reference evidence="2" key="1">
    <citation type="submission" date="2016-07" db="EMBL/GenBank/DDBJ databases">
        <title>Microvirga ossetica sp. nov. a new species of rhizobia isolated from root nodules of the legume species Vicia alpestris Steven originated from North Ossetia region in the Caucasus.</title>
        <authorList>
            <person name="Safronova V.I."/>
            <person name="Kuznetsova I.G."/>
            <person name="Sazanova A.L."/>
            <person name="Belimov A."/>
            <person name="Andronov E."/>
            <person name="Osledkin Y.S."/>
            <person name="Onishchuk O.P."/>
            <person name="Kurchak O.N."/>
            <person name="Shaposhnikov A.I."/>
            <person name="Willems A."/>
            <person name="Tikhonovich I.A."/>
        </authorList>
    </citation>
    <scope>NUCLEOTIDE SEQUENCE [LARGE SCALE GENOMIC DNA]</scope>
    <source>
        <strain evidence="2">V5/3M</strain>
        <plasmid evidence="2">unnamed1</plasmid>
    </source>
</reference>
<proteinExistence type="predicted"/>
<dbReference type="RefSeq" id="WP_099513351.1">
    <property type="nucleotide sequence ID" value="NZ_CP016617.1"/>
</dbReference>
<evidence type="ECO:0000313" key="2">
    <source>
        <dbReference type="EMBL" id="ANY82203.1"/>
    </source>
</evidence>
<organism evidence="2">
    <name type="scientific">Microvirga ossetica</name>
    <dbReference type="NCBI Taxonomy" id="1882682"/>
    <lineage>
        <taxon>Bacteria</taxon>
        <taxon>Pseudomonadati</taxon>
        <taxon>Pseudomonadota</taxon>
        <taxon>Alphaproteobacteria</taxon>
        <taxon>Hyphomicrobiales</taxon>
        <taxon>Methylobacteriaceae</taxon>
        <taxon>Microvirga</taxon>
    </lineage>
</organism>
<evidence type="ECO:0000256" key="1">
    <source>
        <dbReference type="SAM" id="MobiDB-lite"/>
    </source>
</evidence>
<protein>
    <submittedName>
        <fullName evidence="2">Uncharacterized protein</fullName>
    </submittedName>
</protein>
<feature type="region of interest" description="Disordered" evidence="1">
    <location>
        <begin position="40"/>
        <end position="71"/>
    </location>
</feature>
<dbReference type="AlphaFoldDB" id="A0A1B2EQE0"/>
<keyword evidence="2" id="KW-0614">Plasmid</keyword>
<gene>
    <name evidence="2" type="ORF">BB934_28090</name>
</gene>
<name>A0A1B2EQE0_9HYPH</name>
<geneLocation type="plasmid" evidence="2">
    <name>unnamed1</name>
</geneLocation>